<dbReference type="SUPFAM" id="SSF53335">
    <property type="entry name" value="S-adenosyl-L-methionine-dependent methyltransferases"/>
    <property type="match status" value="1"/>
</dbReference>
<dbReference type="PROSITE" id="PS00598">
    <property type="entry name" value="CHROMO_1"/>
    <property type="match status" value="1"/>
</dbReference>
<proteinExistence type="inferred from homology"/>
<evidence type="ECO:0000256" key="10">
    <source>
        <dbReference type="PROSITE-ProRule" id="PRU01016"/>
    </source>
</evidence>
<dbReference type="SMART" id="SM00298">
    <property type="entry name" value="CHROMO"/>
    <property type="match status" value="1"/>
</dbReference>
<dbReference type="GO" id="GO:0006346">
    <property type="term" value="P:DNA methylation-dependent constitutive heterochromatin formation"/>
    <property type="evidence" value="ECO:0007669"/>
    <property type="project" value="InterPro"/>
</dbReference>
<evidence type="ECO:0000256" key="6">
    <source>
        <dbReference type="ARBA" id="ARBA00023125"/>
    </source>
</evidence>
<feature type="domain" description="Chromo" evidence="12">
    <location>
        <begin position="560"/>
        <end position="616"/>
    </location>
</feature>
<dbReference type="InterPro" id="IPR050390">
    <property type="entry name" value="C5-Methyltransferase"/>
</dbReference>
<dbReference type="InterPro" id="IPR016197">
    <property type="entry name" value="Chromo-like_dom_sf"/>
</dbReference>
<dbReference type="PANTHER" id="PTHR10629">
    <property type="entry name" value="CYTOSINE-SPECIFIC METHYLTRANSFERASE"/>
    <property type="match status" value="1"/>
</dbReference>
<dbReference type="InterPro" id="IPR043151">
    <property type="entry name" value="BAH_sf"/>
</dbReference>
<dbReference type="CDD" id="cd18635">
    <property type="entry name" value="CD_CMT3_like"/>
    <property type="match status" value="1"/>
</dbReference>
<evidence type="ECO:0000256" key="11">
    <source>
        <dbReference type="SAM" id="MobiDB-lite"/>
    </source>
</evidence>
<dbReference type="PROSITE" id="PS51038">
    <property type="entry name" value="BAH"/>
    <property type="match status" value="1"/>
</dbReference>
<dbReference type="InterPro" id="IPR029063">
    <property type="entry name" value="SAM-dependent_MTases_sf"/>
</dbReference>
<gene>
    <name evidence="14" type="ORF">KFK09_025336</name>
</gene>
<feature type="compositionally biased region" description="Basic residues" evidence="11">
    <location>
        <begin position="1"/>
        <end position="14"/>
    </location>
</feature>
<evidence type="ECO:0000256" key="9">
    <source>
        <dbReference type="PIRSR" id="PIRSR037404-1"/>
    </source>
</evidence>
<protein>
    <recommendedName>
        <fullName evidence="2">DNA (cytosine-5-)-methyltransferase</fullName>
        <ecNumber evidence="2">2.1.1.37</ecNumber>
    </recommendedName>
</protein>
<dbReference type="GO" id="GO:0003682">
    <property type="term" value="F:chromatin binding"/>
    <property type="evidence" value="ECO:0007669"/>
    <property type="project" value="InterPro"/>
</dbReference>
<evidence type="ECO:0000256" key="7">
    <source>
        <dbReference type="ARBA" id="ARBA00023242"/>
    </source>
</evidence>
<dbReference type="InterPro" id="IPR023780">
    <property type="entry name" value="Chromo_domain"/>
</dbReference>
<evidence type="ECO:0000256" key="1">
    <source>
        <dbReference type="ARBA" id="ARBA00004123"/>
    </source>
</evidence>
<evidence type="ECO:0000256" key="2">
    <source>
        <dbReference type="ARBA" id="ARBA00011975"/>
    </source>
</evidence>
<feature type="active site" evidence="9 10">
    <location>
        <position position="638"/>
    </location>
</feature>
<evidence type="ECO:0000259" key="13">
    <source>
        <dbReference type="PROSITE" id="PS51038"/>
    </source>
</evidence>
<comment type="catalytic activity">
    <reaction evidence="8">
        <text>a 2'-deoxycytidine in DNA + S-adenosyl-L-methionine = a 5-methyl-2'-deoxycytidine in DNA + S-adenosyl-L-homocysteine + H(+)</text>
        <dbReference type="Rhea" id="RHEA:13681"/>
        <dbReference type="Rhea" id="RHEA-COMP:11369"/>
        <dbReference type="Rhea" id="RHEA-COMP:11370"/>
        <dbReference type="ChEBI" id="CHEBI:15378"/>
        <dbReference type="ChEBI" id="CHEBI:57856"/>
        <dbReference type="ChEBI" id="CHEBI:59789"/>
        <dbReference type="ChEBI" id="CHEBI:85452"/>
        <dbReference type="ChEBI" id="CHEBI:85454"/>
        <dbReference type="EC" id="2.1.1.37"/>
    </reaction>
</comment>
<dbReference type="GO" id="GO:0032259">
    <property type="term" value="P:methylation"/>
    <property type="evidence" value="ECO:0007669"/>
    <property type="project" value="UniProtKB-KW"/>
</dbReference>
<feature type="region of interest" description="Disordered" evidence="11">
    <location>
        <begin position="531"/>
        <end position="553"/>
    </location>
</feature>
<dbReference type="PROSITE" id="PS51679">
    <property type="entry name" value="SAM_MT_C5"/>
    <property type="match status" value="1"/>
</dbReference>
<evidence type="ECO:0000256" key="4">
    <source>
        <dbReference type="ARBA" id="ARBA00022679"/>
    </source>
</evidence>
<dbReference type="GO" id="GO:0044027">
    <property type="term" value="P:negative regulation of gene expression via chromosomal CpG island methylation"/>
    <property type="evidence" value="ECO:0007669"/>
    <property type="project" value="TreeGrafter"/>
</dbReference>
<dbReference type="FunFam" id="3.90.120.10:FF:000003">
    <property type="entry name" value="DNA (cytosine-5)-methyltransferase 1"/>
    <property type="match status" value="1"/>
</dbReference>
<comment type="similarity">
    <text evidence="10">Belongs to the class I-like SAM-binding methyltransferase superfamily. C5-methyltransferase family.</text>
</comment>
<dbReference type="FunFam" id="2.30.30.490:FF:000011">
    <property type="entry name" value="DNA (cytosine-5)-methyltransferase 1"/>
    <property type="match status" value="1"/>
</dbReference>
<keyword evidence="15" id="KW-1185">Reference proteome</keyword>
<dbReference type="Gene3D" id="3.40.50.150">
    <property type="entry name" value="Vaccinia Virus protein VP39"/>
    <property type="match status" value="1"/>
</dbReference>
<dbReference type="PROSITE" id="PS00094">
    <property type="entry name" value="C5_MTASE_1"/>
    <property type="match status" value="1"/>
</dbReference>
<keyword evidence="6" id="KW-0238">DNA-binding</keyword>
<dbReference type="InterPro" id="IPR000953">
    <property type="entry name" value="Chromo/chromo_shadow_dom"/>
</dbReference>
<dbReference type="SMART" id="SM00439">
    <property type="entry name" value="BAH"/>
    <property type="match status" value="1"/>
</dbReference>
<evidence type="ECO:0000256" key="8">
    <source>
        <dbReference type="ARBA" id="ARBA00047422"/>
    </source>
</evidence>
<dbReference type="SUPFAM" id="SSF54160">
    <property type="entry name" value="Chromo domain-like"/>
    <property type="match status" value="1"/>
</dbReference>
<dbReference type="InterPro" id="IPR018117">
    <property type="entry name" value="C5_DNA_meth_AS"/>
</dbReference>
<dbReference type="Gene3D" id="2.30.30.490">
    <property type="match status" value="1"/>
</dbReference>
<evidence type="ECO:0000259" key="12">
    <source>
        <dbReference type="PROSITE" id="PS50013"/>
    </source>
</evidence>
<accession>A0A8T3AF47</accession>
<keyword evidence="7" id="KW-0539">Nucleus</keyword>
<dbReference type="InterPro" id="IPR001025">
    <property type="entry name" value="BAH_dom"/>
</dbReference>
<dbReference type="GO" id="GO:0003886">
    <property type="term" value="F:DNA (cytosine-5-)-methyltransferase activity"/>
    <property type="evidence" value="ECO:0007669"/>
    <property type="project" value="UniProtKB-EC"/>
</dbReference>
<dbReference type="OrthoDB" id="5376140at2759"/>
<dbReference type="Pfam" id="PF01426">
    <property type="entry name" value="BAH"/>
    <property type="match status" value="1"/>
</dbReference>
<comment type="caution">
    <text evidence="14">The sequence shown here is derived from an EMBL/GenBank/DDBJ whole genome shotgun (WGS) entry which is preliminary data.</text>
</comment>
<dbReference type="GO" id="GO:0005634">
    <property type="term" value="C:nucleus"/>
    <property type="evidence" value="ECO:0007669"/>
    <property type="project" value="UniProtKB-SubCell"/>
</dbReference>
<keyword evidence="5 10" id="KW-0949">S-adenosyl-L-methionine</keyword>
<dbReference type="Pfam" id="PF00145">
    <property type="entry name" value="DNA_methylase"/>
    <property type="match status" value="1"/>
</dbReference>
<evidence type="ECO:0000313" key="14">
    <source>
        <dbReference type="EMBL" id="KAI0495186.1"/>
    </source>
</evidence>
<dbReference type="PANTHER" id="PTHR10629:SF50">
    <property type="entry name" value="DNA (CYTOSINE-5)-METHYLTRANSFERASE CMT3"/>
    <property type="match status" value="1"/>
</dbReference>
<dbReference type="AlphaFoldDB" id="A0A8T3AF47"/>
<organism evidence="14 15">
    <name type="scientific">Dendrobium nobile</name>
    <name type="common">Orchid</name>
    <dbReference type="NCBI Taxonomy" id="94219"/>
    <lineage>
        <taxon>Eukaryota</taxon>
        <taxon>Viridiplantae</taxon>
        <taxon>Streptophyta</taxon>
        <taxon>Embryophyta</taxon>
        <taxon>Tracheophyta</taxon>
        <taxon>Spermatophyta</taxon>
        <taxon>Magnoliopsida</taxon>
        <taxon>Liliopsida</taxon>
        <taxon>Asparagales</taxon>
        <taxon>Orchidaceae</taxon>
        <taxon>Epidendroideae</taxon>
        <taxon>Malaxideae</taxon>
        <taxon>Dendrobiinae</taxon>
        <taxon>Dendrobium</taxon>
    </lineage>
</organism>
<sequence length="1018" mass="114437">MARATPHRCTRQRKNVVDEQQAVESSSSSSALPTSRRKRQSPAPEKENGFCDEVPESTTCEDHVTSRKKIKRSAPSRSKFAGKGVKEEKDPEVCEKSVSSSSKKKKEASAKKPLNIPHNNQEQDGMNELKDLEECEEPVASSSKKKTRASTKQNVKVEREDPGQEEMKEMIDLGACEEPVSSSSNKKKRTSTELPGKEEHKDSKHDVLKEEENPEACVEPMESSSKKIKGASPKQFVVIDDDEESVCYFIGDPVPLDKAQSRWPERYTKKTNMRKSISSSVSKNGDEDEPVKAKCHYYQAMVDGITYSLNDHAHVKAGDGEPNFVGRIIEFFETIDGNLYFRAQWFYKAVDTVISYHSKDHDERRVFLSEDQNDNDLNCIVAKITIARITSNICMTTKADEIPECDYYYDMSYSTAYSTFANISKDDRSDVSSLSTTLSNEIGERKAPAMNATLLDLYSGCGAMSTGLCQGAHLVGLNLLTTWAVDLNSFACQSLRLNHPKTKVRNEKAEDFLALLREWKKLCEKFSLDVNHPPKQSTEEDELGDGYENDDSSPLPNGEFEVDHFVDVCYGDPNNIGKKELMFKIRWKGYGPSEDTWEPNSGLRKCSERIEAFVRKGYKNHILPLPGFVDVICGGPPCQGISGFNRFRDSNNPLADVRNQQMAVFMEIVDFLKPKYVLMENVVDILKFAEGFLGRFALSKLVQMNYQARLGIMAAGCYGLPQFRMRVFLWGARPTEVIPQFPLPTHDVLVRGGAPVKFENNVVAYNEDQKVELPTALLLGDAISDLPKVENNEGRDEMPYGEPPKTDFQYSIRLTASDSMDPCCNPKKSLLHDTLFDHRPLQLNEDDYLRVCRVPKKKGANFRDFPGVRVGPNNTVEFDPEVERVLLPSGSPLVPDYAMSFIKGRSTKPFGRLWWDETVPTVVTRAEPHNQVILHPEQDRVLTIRENARLQGFPDHYKLCGPIKERYIQVGNAVAVPVSRALGYSLGRAFLGQSGEEPVFTLPTNFPQFGIEAGEAMN</sequence>
<feature type="compositionally biased region" description="Basic and acidic residues" evidence="11">
    <location>
        <begin position="195"/>
        <end position="211"/>
    </location>
</feature>
<dbReference type="GO" id="GO:0003677">
    <property type="term" value="F:DNA binding"/>
    <property type="evidence" value="ECO:0007669"/>
    <property type="project" value="UniProtKB-KW"/>
</dbReference>
<dbReference type="EC" id="2.1.1.37" evidence="2"/>
<dbReference type="Gene3D" id="3.90.120.10">
    <property type="entry name" value="DNA Methylase, subunit A, domain 2"/>
    <property type="match status" value="1"/>
</dbReference>
<evidence type="ECO:0000313" key="15">
    <source>
        <dbReference type="Proteomes" id="UP000829196"/>
    </source>
</evidence>
<dbReference type="Pfam" id="PF00385">
    <property type="entry name" value="Chromo"/>
    <property type="match status" value="1"/>
</dbReference>
<evidence type="ECO:0000256" key="5">
    <source>
        <dbReference type="ARBA" id="ARBA00022691"/>
    </source>
</evidence>
<comment type="subcellular location">
    <subcellularLocation>
        <location evidence="1">Nucleus</location>
    </subcellularLocation>
</comment>
<reference evidence="14" key="1">
    <citation type="journal article" date="2022" name="Front. Genet.">
        <title>Chromosome-Scale Assembly of the Dendrobium nobile Genome Provides Insights Into the Molecular Mechanism of the Biosynthesis of the Medicinal Active Ingredient of Dendrobium.</title>
        <authorList>
            <person name="Xu Q."/>
            <person name="Niu S.-C."/>
            <person name="Li K.-L."/>
            <person name="Zheng P.-J."/>
            <person name="Zhang X.-J."/>
            <person name="Jia Y."/>
            <person name="Liu Y."/>
            <person name="Niu Y.-X."/>
            <person name="Yu L.-H."/>
            <person name="Chen D.-F."/>
            <person name="Zhang G.-Q."/>
        </authorList>
    </citation>
    <scope>NUCLEOTIDE SEQUENCE</scope>
    <source>
        <tissue evidence="14">Leaf</tissue>
    </source>
</reference>
<feature type="compositionally biased region" description="Basic and acidic residues" evidence="11">
    <location>
        <begin position="84"/>
        <end position="95"/>
    </location>
</feature>
<dbReference type="InterPro" id="IPR001525">
    <property type="entry name" value="C5_MeTfrase"/>
</dbReference>
<feature type="compositionally biased region" description="Acidic residues" evidence="11">
    <location>
        <begin position="539"/>
        <end position="551"/>
    </location>
</feature>
<feature type="compositionally biased region" description="Basic and acidic residues" evidence="11">
    <location>
        <begin position="155"/>
        <end position="171"/>
    </location>
</feature>
<name>A0A8T3AF47_DENNO</name>
<dbReference type="PRINTS" id="PR00105">
    <property type="entry name" value="C5METTRFRASE"/>
</dbReference>
<feature type="domain" description="BAH" evidence="13">
    <location>
        <begin position="305"/>
        <end position="424"/>
    </location>
</feature>
<keyword evidence="3 10" id="KW-0489">Methyltransferase</keyword>
<dbReference type="InterPro" id="IPR023779">
    <property type="entry name" value="Chromodomain_CS"/>
</dbReference>
<dbReference type="PROSITE" id="PS50013">
    <property type="entry name" value="CHROMO_2"/>
    <property type="match status" value="1"/>
</dbReference>
<keyword evidence="4 10" id="KW-0808">Transferase</keyword>
<dbReference type="SMR" id="A0A8T3AF47"/>
<dbReference type="Proteomes" id="UP000829196">
    <property type="component" value="Unassembled WGS sequence"/>
</dbReference>
<feature type="region of interest" description="Disordered" evidence="11">
    <location>
        <begin position="1"/>
        <end position="226"/>
    </location>
</feature>
<dbReference type="EMBL" id="JAGYWB010000017">
    <property type="protein sequence ID" value="KAI0495186.1"/>
    <property type="molecule type" value="Genomic_DNA"/>
</dbReference>
<evidence type="ECO:0000256" key="3">
    <source>
        <dbReference type="ARBA" id="ARBA00022603"/>
    </source>
</evidence>